<dbReference type="Gene3D" id="2.60.120.260">
    <property type="entry name" value="Galactose-binding domain-like"/>
    <property type="match status" value="1"/>
</dbReference>
<evidence type="ECO:0000256" key="4">
    <source>
        <dbReference type="ARBA" id="ARBA00022438"/>
    </source>
</evidence>
<keyword evidence="6" id="KW-0378">Hydrolase</keyword>
<dbReference type="Pfam" id="PF02129">
    <property type="entry name" value="Peptidase_S15"/>
    <property type="match status" value="1"/>
</dbReference>
<dbReference type="NCBIfam" id="NF003780">
    <property type="entry name" value="PRK05371.1-1"/>
    <property type="match status" value="1"/>
</dbReference>
<evidence type="ECO:0000256" key="3">
    <source>
        <dbReference type="ARBA" id="ARBA00012463"/>
    </source>
</evidence>
<sequence>MPWILPPSWLFERLRLFRPTVSRRSRVSQLRPALFAVALTLAIATPAQAAAAAPTITVRDGRTQPVFSYADAVREHVYVESPVDSDADGALDRVRVDIIRPKESGPGLRVPVIIDESPYYDNSGRGNESERKVYDAAGNVTKFPLFYDNYFVPRGYAVLNVDMLGTTRSDGCPDVGGKADVLGGKAVIDWLNGRAKAFRADGTPAVADWTTGRSAMIGKSYDGTLANAVAATGVEGLKTIVPISAISSWYKYQRSNGVIYNLDYASFLANYVDTDPDAKCQAVRDRMDAEDGDDTGNYNRFWAERDYISGLLADVSKVRASVFVVHTVNDLNVKPDNFSAWWKALADRNVPRKIWVGQTQHVDPFDFQGRRDLWVDTLHRWFDHWLHGVRNGIMNEPRADVEIGPVQWITQRDWPAPYAIDASLRPAPDGTLGLRPAARNSTATFTDVAMSENDMVAGIGTPNPGRVAFTTGALPLDLRLSGTPTADLRVKLDRPTANLTALLVDLGEDTRVDWRRGQGITTLTEEDCHGESTAADDACYRKVVTNFATRPLEIVARGWIDVQNRQSLSRPTPLPAGSYGTVRWLTLPQDYTFKKGHRIALVVAGTDTTYTDEAGTGAAVTLDLARSRVNVPLVLGTPLADVPQDTARFRGPAEVELPEPETGFHFF</sequence>
<dbReference type="SMART" id="SM00939">
    <property type="entry name" value="PepX_C"/>
    <property type="match status" value="1"/>
</dbReference>
<comment type="catalytic activity">
    <reaction evidence="1">
        <text>Hydrolyzes Xaa-Pro-|- bonds to release unblocked, N-terminal dipeptides from substrates including Ala-Pro-|-p-nitroanilide and (sequentially) Tyr-Pro-|-Phe-Pro-|-Gly-Pro-|-Ile.</text>
        <dbReference type="EC" id="3.4.14.11"/>
    </reaction>
</comment>
<dbReference type="InterPro" id="IPR005674">
    <property type="entry name" value="CocE/Ser_esterase"/>
</dbReference>
<protein>
    <recommendedName>
        <fullName evidence="3">Xaa-Pro dipeptidyl-peptidase</fullName>
        <ecNumber evidence="3">3.4.14.11</ecNumber>
    </recommendedName>
    <alternativeName>
        <fullName evidence="8">X-prolyl-dipeptidyl aminopeptidase</fullName>
    </alternativeName>
</protein>
<proteinExistence type="inferred from homology"/>
<evidence type="ECO:0000256" key="9">
    <source>
        <dbReference type="SAM" id="SignalP"/>
    </source>
</evidence>
<accession>A0ABX1BE11</accession>
<dbReference type="InterPro" id="IPR029058">
    <property type="entry name" value="AB_hydrolase_fold"/>
</dbReference>
<evidence type="ECO:0000259" key="10">
    <source>
        <dbReference type="SMART" id="SM00939"/>
    </source>
</evidence>
<feature type="domain" description="Xaa-Pro dipeptidyl-peptidase C-terminal" evidence="10">
    <location>
        <begin position="379"/>
        <end position="630"/>
    </location>
</feature>
<dbReference type="PRINTS" id="PR00923">
    <property type="entry name" value="LACTOPTASE"/>
</dbReference>
<dbReference type="InterPro" id="IPR013736">
    <property type="entry name" value="Xaa-Pro_dipept_C"/>
</dbReference>
<evidence type="ECO:0000313" key="11">
    <source>
        <dbReference type="EMBL" id="NJP93546.1"/>
    </source>
</evidence>
<dbReference type="Gene3D" id="3.40.50.1820">
    <property type="entry name" value="alpha/beta hydrolase"/>
    <property type="match status" value="2"/>
</dbReference>
<dbReference type="EC" id="3.4.14.11" evidence="3"/>
<dbReference type="SUPFAM" id="SSF53474">
    <property type="entry name" value="alpha/beta-Hydrolases"/>
    <property type="match status" value="1"/>
</dbReference>
<evidence type="ECO:0000256" key="7">
    <source>
        <dbReference type="ARBA" id="ARBA00022825"/>
    </source>
</evidence>
<feature type="signal peptide" evidence="9">
    <location>
        <begin position="1"/>
        <end position="49"/>
    </location>
</feature>
<evidence type="ECO:0000256" key="2">
    <source>
        <dbReference type="ARBA" id="ARBA00010819"/>
    </source>
</evidence>
<keyword evidence="5" id="KW-0645">Protease</keyword>
<dbReference type="NCBIfam" id="TIGR00976">
    <property type="entry name" value="CocE_NonD"/>
    <property type="match status" value="1"/>
</dbReference>
<comment type="caution">
    <text evidence="11">The sequence shown here is derived from an EMBL/GenBank/DDBJ whole genome shotgun (WGS) entry which is preliminary data.</text>
</comment>
<name>A0ABX1BE11_9ACTN</name>
<dbReference type="InterPro" id="IPR008252">
    <property type="entry name" value="Pept_S15_Xpro"/>
</dbReference>
<evidence type="ECO:0000256" key="5">
    <source>
        <dbReference type="ARBA" id="ARBA00022670"/>
    </source>
</evidence>
<dbReference type="InterPro" id="IPR000383">
    <property type="entry name" value="Xaa-Pro-like_dom"/>
</dbReference>
<keyword evidence="7" id="KW-0720">Serine protease</keyword>
<dbReference type="Proteomes" id="UP000696294">
    <property type="component" value="Unassembled WGS sequence"/>
</dbReference>
<keyword evidence="12" id="KW-1185">Reference proteome</keyword>
<dbReference type="EMBL" id="JAATEP010000023">
    <property type="protein sequence ID" value="NJP93546.1"/>
    <property type="molecule type" value="Genomic_DNA"/>
</dbReference>
<evidence type="ECO:0000256" key="8">
    <source>
        <dbReference type="ARBA" id="ARBA00030045"/>
    </source>
</evidence>
<evidence type="ECO:0000313" key="12">
    <source>
        <dbReference type="Proteomes" id="UP000696294"/>
    </source>
</evidence>
<dbReference type="InterPro" id="IPR008979">
    <property type="entry name" value="Galactose-bd-like_sf"/>
</dbReference>
<comment type="similarity">
    <text evidence="2">Belongs to the peptidase S15 family.</text>
</comment>
<dbReference type="SUPFAM" id="SSF49785">
    <property type="entry name" value="Galactose-binding domain-like"/>
    <property type="match status" value="1"/>
</dbReference>
<evidence type="ECO:0000256" key="1">
    <source>
        <dbReference type="ARBA" id="ARBA00000123"/>
    </source>
</evidence>
<keyword evidence="9" id="KW-0732">Signal</keyword>
<gene>
    <name evidence="11" type="ORF">HCN51_29565</name>
</gene>
<evidence type="ECO:0000256" key="6">
    <source>
        <dbReference type="ARBA" id="ARBA00022801"/>
    </source>
</evidence>
<keyword evidence="4" id="KW-0031">Aminopeptidase</keyword>
<feature type="chain" id="PRO_5046167984" description="Xaa-Pro dipeptidyl-peptidase" evidence="9">
    <location>
        <begin position="50"/>
        <end position="667"/>
    </location>
</feature>
<organism evidence="11 12">
    <name type="scientific">Nonomuraea composti</name>
    <dbReference type="NCBI Taxonomy" id="2720023"/>
    <lineage>
        <taxon>Bacteria</taxon>
        <taxon>Bacillati</taxon>
        <taxon>Actinomycetota</taxon>
        <taxon>Actinomycetes</taxon>
        <taxon>Streptosporangiales</taxon>
        <taxon>Streptosporangiaceae</taxon>
        <taxon>Nonomuraea</taxon>
    </lineage>
</organism>
<reference evidence="11 12" key="1">
    <citation type="submission" date="2020-03" db="EMBL/GenBank/DDBJ databases">
        <title>WGS of actinomycetes isolated from Thailand.</title>
        <authorList>
            <person name="Thawai C."/>
        </authorList>
    </citation>
    <scope>NUCLEOTIDE SEQUENCE [LARGE SCALE GENOMIC DNA]</scope>
    <source>
        <strain evidence="11 12">FMUSA5-5</strain>
    </source>
</reference>
<dbReference type="Pfam" id="PF08530">
    <property type="entry name" value="PepX_C"/>
    <property type="match status" value="1"/>
</dbReference>